<dbReference type="VEuPathDB" id="FungiDB:SPPG_08272"/>
<accession>A0A0L0H6L5</accession>
<feature type="region of interest" description="Disordered" evidence="1">
    <location>
        <begin position="425"/>
        <end position="446"/>
    </location>
</feature>
<feature type="region of interest" description="Disordered" evidence="1">
    <location>
        <begin position="219"/>
        <end position="305"/>
    </location>
</feature>
<dbReference type="RefSeq" id="XP_016604413.1">
    <property type="nucleotide sequence ID" value="XM_016756429.1"/>
</dbReference>
<organism evidence="2 3">
    <name type="scientific">Spizellomyces punctatus (strain DAOM BR117)</name>
    <dbReference type="NCBI Taxonomy" id="645134"/>
    <lineage>
        <taxon>Eukaryota</taxon>
        <taxon>Fungi</taxon>
        <taxon>Fungi incertae sedis</taxon>
        <taxon>Chytridiomycota</taxon>
        <taxon>Chytridiomycota incertae sedis</taxon>
        <taxon>Chytridiomycetes</taxon>
        <taxon>Spizellomycetales</taxon>
        <taxon>Spizellomycetaceae</taxon>
        <taxon>Spizellomyces</taxon>
    </lineage>
</organism>
<protein>
    <submittedName>
        <fullName evidence="2">Uncharacterized protein</fullName>
    </submittedName>
</protein>
<evidence type="ECO:0000256" key="1">
    <source>
        <dbReference type="SAM" id="MobiDB-lite"/>
    </source>
</evidence>
<dbReference type="Proteomes" id="UP000053201">
    <property type="component" value="Unassembled WGS sequence"/>
</dbReference>
<name>A0A0L0H6L5_SPIPD</name>
<keyword evidence="3" id="KW-1185">Reference proteome</keyword>
<feature type="compositionally biased region" description="Polar residues" evidence="1">
    <location>
        <begin position="173"/>
        <end position="203"/>
    </location>
</feature>
<evidence type="ECO:0000313" key="2">
    <source>
        <dbReference type="EMBL" id="KNC96373.1"/>
    </source>
</evidence>
<feature type="compositionally biased region" description="Polar residues" evidence="1">
    <location>
        <begin position="152"/>
        <end position="166"/>
    </location>
</feature>
<feature type="compositionally biased region" description="Polar residues" evidence="1">
    <location>
        <begin position="265"/>
        <end position="283"/>
    </location>
</feature>
<dbReference type="AlphaFoldDB" id="A0A0L0H6L5"/>
<proteinExistence type="predicted"/>
<feature type="region of interest" description="Disordered" evidence="1">
    <location>
        <begin position="14"/>
        <end position="70"/>
    </location>
</feature>
<gene>
    <name evidence="2" type="ORF">SPPG_08272</name>
</gene>
<feature type="region of interest" description="Disordered" evidence="1">
    <location>
        <begin position="152"/>
        <end position="203"/>
    </location>
</feature>
<dbReference type="InParanoid" id="A0A0L0H6L5"/>
<reference evidence="2 3" key="1">
    <citation type="submission" date="2009-08" db="EMBL/GenBank/DDBJ databases">
        <title>The Genome Sequence of Spizellomyces punctatus strain DAOM BR117.</title>
        <authorList>
            <consortium name="The Broad Institute Genome Sequencing Platform"/>
            <person name="Russ C."/>
            <person name="Cuomo C."/>
            <person name="Shea T."/>
            <person name="Young S.K."/>
            <person name="Zeng Q."/>
            <person name="Koehrsen M."/>
            <person name="Haas B."/>
            <person name="Borodovsky M."/>
            <person name="Guigo R."/>
            <person name="Alvarado L."/>
            <person name="Berlin A."/>
            <person name="Bochicchio J."/>
            <person name="Borenstein D."/>
            <person name="Chapman S."/>
            <person name="Chen Z."/>
            <person name="Engels R."/>
            <person name="Freedman E."/>
            <person name="Gellesch M."/>
            <person name="Goldberg J."/>
            <person name="Griggs A."/>
            <person name="Gujja S."/>
            <person name="Heiman D."/>
            <person name="Hepburn T."/>
            <person name="Howarth C."/>
            <person name="Jen D."/>
            <person name="Larson L."/>
            <person name="Lewis B."/>
            <person name="Mehta T."/>
            <person name="Park D."/>
            <person name="Pearson M."/>
            <person name="Roberts A."/>
            <person name="Saif S."/>
            <person name="Shenoy N."/>
            <person name="Sisk P."/>
            <person name="Stolte C."/>
            <person name="Sykes S."/>
            <person name="Thomson T."/>
            <person name="Walk T."/>
            <person name="White J."/>
            <person name="Yandava C."/>
            <person name="Burger G."/>
            <person name="Gray M.W."/>
            <person name="Holland P.W.H."/>
            <person name="King N."/>
            <person name="Lang F.B.F."/>
            <person name="Roger A.J."/>
            <person name="Ruiz-Trillo I."/>
            <person name="Lander E."/>
            <person name="Nusbaum C."/>
        </authorList>
    </citation>
    <scope>NUCLEOTIDE SEQUENCE [LARGE SCALE GENOMIC DNA]</scope>
    <source>
        <strain evidence="2 3">DAOM BR117</strain>
    </source>
</reference>
<dbReference type="OrthoDB" id="10375171at2759"/>
<feature type="compositionally biased region" description="Low complexity" evidence="1">
    <location>
        <begin position="230"/>
        <end position="242"/>
    </location>
</feature>
<sequence>MSLLKRVLRLSGLGGFEDEETEQETSNSIVTDARAAESQTFPNDGEEVDEKEPDGAEVWSEDEATQDVAPPTVSVTVKEAVERFESLTGKGQLTTAAQHFVSLAVKKSPKPGSIQSSAQGTHSKIVSVEAVPSGVETWSQEDGLVNILDATASSPLNSEETVTLADSSGALRTKQTNPTSSILGRATGTSSSPRRIAASRTTSVLVDITPKTLRRPLKHLAPSVQSAENPSLPSSPLTLPQSEPITEQSAEGRRPEVTPSKRTGDASSTASPVSPRQQRQTSGLGEGRYAEGAKSTYPNGKPGVYDKVVTRPYKKWQHTTPLPDKRRSLLSKQSSPGGMVMVEGIDLTQSQGDEPLLGEVAFINDGMDSSRNVSLNPTSPVLVAEEPEEQYTLEDFLSPGQDDYSGPVIEDFAVGAKYQVSYNPQWSKRRRDGGTETDRMKKIRQG</sequence>
<dbReference type="GeneID" id="27691443"/>
<evidence type="ECO:0000313" key="3">
    <source>
        <dbReference type="Proteomes" id="UP000053201"/>
    </source>
</evidence>
<dbReference type="EMBL" id="KQ257469">
    <property type="protein sequence ID" value="KNC96373.1"/>
    <property type="molecule type" value="Genomic_DNA"/>
</dbReference>